<name>A0A8D4BQN3_PRIMW</name>
<dbReference type="KEGG" id="bmh:BMWSH_4354"/>
<evidence type="ECO:0000313" key="1">
    <source>
        <dbReference type="EMBL" id="AEN91233.1"/>
    </source>
</evidence>
<dbReference type="EMBL" id="CP003017">
    <property type="protein sequence ID" value="AEN91233.1"/>
    <property type="molecule type" value="Genomic_DNA"/>
</dbReference>
<sequence length="38" mass="4267">MEENRMKKWFAIGLSLLLVLMLAACGQNKENKAGESKN</sequence>
<dbReference type="AlphaFoldDB" id="A0A8D4BQN3"/>
<dbReference type="Proteomes" id="UP000001283">
    <property type="component" value="Chromosome"/>
</dbReference>
<accession>A0A8D4BQN3</accession>
<proteinExistence type="predicted"/>
<evidence type="ECO:0000313" key="2">
    <source>
        <dbReference type="Proteomes" id="UP000001283"/>
    </source>
</evidence>
<gene>
    <name evidence="1" type="ORF">BMWSH_4354</name>
</gene>
<organism evidence="1 2">
    <name type="scientific">Priestia megaterium (strain WSH-002)</name>
    <name type="common">Bacillus megaterium</name>
    <dbReference type="NCBI Taxonomy" id="1006007"/>
    <lineage>
        <taxon>Bacteria</taxon>
        <taxon>Bacillati</taxon>
        <taxon>Bacillota</taxon>
        <taxon>Bacilli</taxon>
        <taxon>Bacillales</taxon>
        <taxon>Bacillaceae</taxon>
        <taxon>Priestia</taxon>
    </lineage>
</organism>
<dbReference type="PROSITE" id="PS51257">
    <property type="entry name" value="PROKAR_LIPOPROTEIN"/>
    <property type="match status" value="1"/>
</dbReference>
<protein>
    <submittedName>
        <fullName evidence="1">Uncharacterized protein</fullName>
    </submittedName>
</protein>
<reference evidence="1 2" key="1">
    <citation type="journal article" date="2011" name="J. Bacteriol.">
        <title>Complete genome sequence of the industrial strain Bacillus megaterium WSH-002.</title>
        <authorList>
            <person name="Liu L."/>
            <person name="Li Y."/>
            <person name="Zhang J."/>
            <person name="Zou W."/>
            <person name="Zhou Z."/>
            <person name="Liu J."/>
            <person name="Li X."/>
            <person name="Wang L."/>
            <person name="Chen J."/>
        </authorList>
    </citation>
    <scope>NUCLEOTIDE SEQUENCE [LARGE SCALE GENOMIC DNA]</scope>
    <source>
        <strain evidence="1 2">WSH-002</strain>
    </source>
</reference>